<dbReference type="EMBL" id="CAADRP010001976">
    <property type="protein sequence ID" value="VFU58269.1"/>
    <property type="molecule type" value="Genomic_DNA"/>
</dbReference>
<sequence length="160" mass="18570">MVRATSTLHFISLFYQLFVVPLTTMNFLLPSYRFYDEIHITTNRGRDVFCRSFNCFGKCKMVNPAYYGLENAEVEMLNSYLSRLVQTTFEDVEDSGCIKIDGENVEPLVLGTIASQYYLSSMTISICFCISYLVLQKMMNFPCGITRKITMKHYQEEFDI</sequence>
<accession>A0A6N2NB10</accession>
<evidence type="ECO:0000259" key="2">
    <source>
        <dbReference type="Pfam" id="PF23445"/>
    </source>
</evidence>
<proteinExistence type="predicted"/>
<feature type="transmembrane region" description="Helical" evidence="1">
    <location>
        <begin position="117"/>
        <end position="135"/>
    </location>
</feature>
<dbReference type="InterPro" id="IPR057842">
    <property type="entry name" value="WH_MER3"/>
</dbReference>
<evidence type="ECO:0000256" key="1">
    <source>
        <dbReference type="SAM" id="Phobius"/>
    </source>
</evidence>
<organism evidence="3">
    <name type="scientific">Salix viminalis</name>
    <name type="common">Common osier</name>
    <name type="synonym">Basket willow</name>
    <dbReference type="NCBI Taxonomy" id="40686"/>
    <lineage>
        <taxon>Eukaryota</taxon>
        <taxon>Viridiplantae</taxon>
        <taxon>Streptophyta</taxon>
        <taxon>Embryophyta</taxon>
        <taxon>Tracheophyta</taxon>
        <taxon>Spermatophyta</taxon>
        <taxon>Magnoliopsida</taxon>
        <taxon>eudicotyledons</taxon>
        <taxon>Gunneridae</taxon>
        <taxon>Pentapetalae</taxon>
        <taxon>rosids</taxon>
        <taxon>fabids</taxon>
        <taxon>Malpighiales</taxon>
        <taxon>Salicaceae</taxon>
        <taxon>Saliceae</taxon>
        <taxon>Salix</taxon>
    </lineage>
</organism>
<name>A0A6N2NB10_SALVM</name>
<keyword evidence="1" id="KW-0812">Transmembrane</keyword>
<evidence type="ECO:0000313" key="3">
    <source>
        <dbReference type="EMBL" id="VFU58269.1"/>
    </source>
</evidence>
<dbReference type="AlphaFoldDB" id="A0A6N2NB10"/>
<feature type="domain" description="MER3 helicase-like winged helix" evidence="2">
    <location>
        <begin position="61"/>
        <end position="101"/>
    </location>
</feature>
<reference evidence="3" key="1">
    <citation type="submission" date="2019-03" db="EMBL/GenBank/DDBJ databases">
        <authorList>
            <person name="Mank J."/>
            <person name="Almeida P."/>
        </authorList>
    </citation>
    <scope>NUCLEOTIDE SEQUENCE</scope>
    <source>
        <strain evidence="3">78183</strain>
    </source>
</reference>
<dbReference type="InterPro" id="IPR036388">
    <property type="entry name" value="WH-like_DNA-bd_sf"/>
</dbReference>
<dbReference type="Gene3D" id="1.10.10.10">
    <property type="entry name" value="Winged helix-like DNA-binding domain superfamily/Winged helix DNA-binding domain"/>
    <property type="match status" value="1"/>
</dbReference>
<dbReference type="Pfam" id="PF23445">
    <property type="entry name" value="WHD_SNRNP200"/>
    <property type="match status" value="1"/>
</dbReference>
<feature type="transmembrane region" description="Helical" evidence="1">
    <location>
        <begin position="7"/>
        <end position="29"/>
    </location>
</feature>
<protein>
    <recommendedName>
        <fullName evidence="2">MER3 helicase-like winged helix domain-containing protein</fullName>
    </recommendedName>
</protein>
<gene>
    <name evidence="3" type="ORF">SVIM_LOCUS424851</name>
</gene>
<keyword evidence="1" id="KW-1133">Transmembrane helix</keyword>
<keyword evidence="1" id="KW-0472">Membrane</keyword>